<dbReference type="PROSITE" id="PS51898">
    <property type="entry name" value="TYR_RECOMBINASE"/>
    <property type="match status" value="1"/>
</dbReference>
<dbReference type="GO" id="GO:0015074">
    <property type="term" value="P:DNA integration"/>
    <property type="evidence" value="ECO:0007669"/>
    <property type="project" value="InterPro"/>
</dbReference>
<dbReference type="InterPro" id="IPR013762">
    <property type="entry name" value="Integrase-like_cat_sf"/>
</dbReference>
<dbReference type="STRING" id="1548.CSCA_4913"/>
<feature type="domain" description="Tyr recombinase" evidence="5">
    <location>
        <begin position="113"/>
        <end position="296"/>
    </location>
</feature>
<comment type="similarity">
    <text evidence="1">Belongs to the 'phage' integrase family.</text>
</comment>
<dbReference type="PANTHER" id="PTHR30349">
    <property type="entry name" value="PHAGE INTEGRASE-RELATED"/>
    <property type="match status" value="1"/>
</dbReference>
<dbReference type="InterPro" id="IPR025269">
    <property type="entry name" value="SAM-like_dom"/>
</dbReference>
<dbReference type="SUPFAM" id="SSF56349">
    <property type="entry name" value="DNA breaking-rejoining enzymes"/>
    <property type="match status" value="1"/>
</dbReference>
<evidence type="ECO:0000256" key="3">
    <source>
        <dbReference type="ARBA" id="ARBA00023172"/>
    </source>
</evidence>
<dbReference type="Gene3D" id="1.10.150.130">
    <property type="match status" value="1"/>
</dbReference>
<keyword evidence="2 4" id="KW-0238">DNA-binding</keyword>
<dbReference type="CDD" id="cd00397">
    <property type="entry name" value="DNA_BRE_C"/>
    <property type="match status" value="1"/>
</dbReference>
<dbReference type="Pfam" id="PF00589">
    <property type="entry name" value="Phage_integrase"/>
    <property type="match status" value="1"/>
</dbReference>
<dbReference type="GO" id="GO:0003677">
    <property type="term" value="F:DNA binding"/>
    <property type="evidence" value="ECO:0007669"/>
    <property type="project" value="UniProtKB-UniRule"/>
</dbReference>
<evidence type="ECO:0000259" key="6">
    <source>
        <dbReference type="PROSITE" id="PS51900"/>
    </source>
</evidence>
<dbReference type="EMBL" id="CP009933">
    <property type="protein sequence ID" value="AKA72038.1"/>
    <property type="molecule type" value="Genomic_DNA"/>
</dbReference>
<organism evidence="7 8">
    <name type="scientific">Clostridium scatologenes</name>
    <dbReference type="NCBI Taxonomy" id="1548"/>
    <lineage>
        <taxon>Bacteria</taxon>
        <taxon>Bacillati</taxon>
        <taxon>Bacillota</taxon>
        <taxon>Clostridia</taxon>
        <taxon>Eubacteriales</taxon>
        <taxon>Clostridiaceae</taxon>
        <taxon>Clostridium</taxon>
    </lineage>
</organism>
<dbReference type="AlphaFoldDB" id="A0A0E3MC03"/>
<dbReference type="InterPro" id="IPR010998">
    <property type="entry name" value="Integrase_recombinase_N"/>
</dbReference>
<proteinExistence type="inferred from homology"/>
<keyword evidence="3" id="KW-0233">DNA recombination</keyword>
<feature type="domain" description="Core-binding (CB)" evidence="6">
    <location>
        <begin position="12"/>
        <end position="96"/>
    </location>
</feature>
<dbReference type="RefSeq" id="WP_029162373.1">
    <property type="nucleotide sequence ID" value="NZ_CP009933.1"/>
</dbReference>
<dbReference type="PANTHER" id="PTHR30349:SF41">
    <property type="entry name" value="INTEGRASE_RECOMBINASE PROTEIN MJ0367-RELATED"/>
    <property type="match status" value="1"/>
</dbReference>
<evidence type="ECO:0000259" key="5">
    <source>
        <dbReference type="PROSITE" id="PS51898"/>
    </source>
</evidence>
<keyword evidence="8" id="KW-1185">Reference proteome</keyword>
<dbReference type="InterPro" id="IPR050090">
    <property type="entry name" value="Tyrosine_recombinase_XerCD"/>
</dbReference>
<reference evidence="7 8" key="1">
    <citation type="journal article" date="2015" name="J. Biotechnol.">
        <title>Complete genome sequence of a malodorant-producing acetogen, Clostridium scatologenes ATCC 25775(T).</title>
        <authorList>
            <person name="Zhu Z."/>
            <person name="Guo T."/>
            <person name="Zheng H."/>
            <person name="Song T."/>
            <person name="Ouyang P."/>
            <person name="Xie J."/>
        </authorList>
    </citation>
    <scope>NUCLEOTIDE SEQUENCE [LARGE SCALE GENOMIC DNA]</scope>
    <source>
        <strain evidence="7 8">ATCC 25775</strain>
    </source>
</reference>
<evidence type="ECO:0000313" key="7">
    <source>
        <dbReference type="EMBL" id="AKA72038.1"/>
    </source>
</evidence>
<evidence type="ECO:0000256" key="1">
    <source>
        <dbReference type="ARBA" id="ARBA00008857"/>
    </source>
</evidence>
<dbReference type="Proteomes" id="UP000033115">
    <property type="component" value="Chromosome"/>
</dbReference>
<evidence type="ECO:0000256" key="2">
    <source>
        <dbReference type="ARBA" id="ARBA00023125"/>
    </source>
</evidence>
<protein>
    <submittedName>
        <fullName evidence="7">Putative phage integrase family protein</fullName>
    </submittedName>
</protein>
<dbReference type="PROSITE" id="PS51900">
    <property type="entry name" value="CB"/>
    <property type="match status" value="1"/>
</dbReference>
<accession>A0A0E3MC03</accession>
<name>A0A0E3MC03_CLOSL</name>
<gene>
    <name evidence="7" type="ORF">CSCA_4913</name>
</gene>
<dbReference type="InterPro" id="IPR011010">
    <property type="entry name" value="DNA_brk_join_enz"/>
</dbReference>
<evidence type="ECO:0000256" key="4">
    <source>
        <dbReference type="PROSITE-ProRule" id="PRU01248"/>
    </source>
</evidence>
<dbReference type="KEGG" id="csq:CSCA_4913"/>
<dbReference type="HOGENOM" id="CLU_027562_9_2_9"/>
<dbReference type="InterPro" id="IPR044068">
    <property type="entry name" value="CB"/>
</dbReference>
<dbReference type="Pfam" id="PF13102">
    <property type="entry name" value="Phage_int_SAM_5"/>
    <property type="match status" value="1"/>
</dbReference>
<dbReference type="GO" id="GO:0006310">
    <property type="term" value="P:DNA recombination"/>
    <property type="evidence" value="ECO:0007669"/>
    <property type="project" value="UniProtKB-KW"/>
</dbReference>
<dbReference type="InterPro" id="IPR002104">
    <property type="entry name" value="Integrase_catalytic"/>
</dbReference>
<evidence type="ECO:0000313" key="8">
    <source>
        <dbReference type="Proteomes" id="UP000033115"/>
    </source>
</evidence>
<sequence length="314" mass="36903">MKRKKLITSNTLTFEEGFTEFIYSCKARNLREGTIKHYEQGYKSITRYFDKDIPIEDINKATVDNFIIKCKDNPAIGEQSVYTYLRDLKTILRFYMKNGYLKSFDIPLTKVNKTPIETYSELEIKQLLRKPNLKQCSFVEYRDYCIVCMLLSSGIRLRSLINIRIKDIDFENEVAYIQHTKNRKALIIPLNASILKVLKEWIKQRQHKSDDDFLFCNIYGNQIKKSTLIHSIAEYNKSKGIEKTGIHRFRHTFAKQWILNGGNVVTLSKMLGHSGLDITQNYINMLVSDIKREVDKLDIIATYQSEYIKLNHKR</sequence>
<dbReference type="Gene3D" id="1.10.443.10">
    <property type="entry name" value="Intergrase catalytic core"/>
    <property type="match status" value="1"/>
</dbReference>